<accession>A0A0H2X9V4</accession>
<dbReference type="KEGG" id="xcb:XC_2414"/>
<gene>
    <name evidence="1" type="ordered locus">XC_2414</name>
</gene>
<dbReference type="HOGENOM" id="CLU_1864360_0_0_6"/>
<protein>
    <submittedName>
        <fullName evidence="1">Uncharacterized protein</fullName>
    </submittedName>
</protein>
<dbReference type="AlphaFoldDB" id="A0A0H2X9V4"/>
<name>A0A0H2X9V4_XANC8</name>
<proteinExistence type="predicted"/>
<dbReference type="Proteomes" id="UP000000420">
    <property type="component" value="Chromosome"/>
</dbReference>
<evidence type="ECO:0000313" key="1">
    <source>
        <dbReference type="EMBL" id="AAY49464.1"/>
    </source>
</evidence>
<sequence length="146" mass="16416">MSDLHACQDTSKDLLTMRQRDRCAGLSRNFATSFAAPRVRPCPSPRLFGLLFFGFRRRRCGECRQVFRQLFLLTLGQLAHQLDDLTKSIRLGDQGTEGHTKCIGQIQGSLEIWDMRARFVAADASLSDATLQSKSDTQVLLHKANC</sequence>
<organism evidence="1 2">
    <name type="scientific">Xanthomonas campestris pv. campestris (strain 8004)</name>
    <dbReference type="NCBI Taxonomy" id="314565"/>
    <lineage>
        <taxon>Bacteria</taxon>
        <taxon>Pseudomonadati</taxon>
        <taxon>Pseudomonadota</taxon>
        <taxon>Gammaproteobacteria</taxon>
        <taxon>Lysobacterales</taxon>
        <taxon>Lysobacteraceae</taxon>
        <taxon>Xanthomonas</taxon>
    </lineage>
</organism>
<evidence type="ECO:0000313" key="2">
    <source>
        <dbReference type="Proteomes" id="UP000000420"/>
    </source>
</evidence>
<dbReference type="EMBL" id="CP000050">
    <property type="protein sequence ID" value="AAY49464.1"/>
    <property type="molecule type" value="Genomic_DNA"/>
</dbReference>
<reference evidence="1 2" key="1">
    <citation type="journal article" date="2005" name="Genome Res.">
        <title>Comparative and functional genomic analyses of the pathogenicity of phytopathogen Xanthomonas campestris pv. campestris.</title>
        <authorList>
            <person name="Qian W."/>
            <person name="Jia Y."/>
            <person name="Ren S.X."/>
            <person name="He Y.Q."/>
            <person name="Feng J.X."/>
            <person name="Lu L.F."/>
            <person name="Sun Q."/>
            <person name="Ying G."/>
            <person name="Tang D.J."/>
            <person name="Tang H."/>
            <person name="Wu W."/>
            <person name="Hao P."/>
            <person name="Wang L."/>
            <person name="Jiang B.L."/>
            <person name="Zeng S."/>
            <person name="Gu W.Y."/>
            <person name="Lu G."/>
            <person name="Rong L."/>
            <person name="Tian Y."/>
            <person name="Yao Z."/>
            <person name="Fu G."/>
            <person name="Chen B."/>
            <person name="Fang R."/>
            <person name="Qiang B."/>
            <person name="Chen Z."/>
            <person name="Zhao G.P."/>
            <person name="Tang J.L."/>
            <person name="He C."/>
        </authorList>
    </citation>
    <scope>NUCLEOTIDE SEQUENCE [LARGE SCALE GENOMIC DNA]</scope>
    <source>
        <strain evidence="1 2">8004</strain>
    </source>
</reference>